<gene>
    <name evidence="6" type="ORF">CBE74_06125</name>
</gene>
<dbReference type="Gene3D" id="1.20.1530.20">
    <property type="match status" value="1"/>
</dbReference>
<dbReference type="RefSeq" id="WP_087453947.1">
    <property type="nucleotide sequence ID" value="NZ_CP021417.2"/>
</dbReference>
<evidence type="ECO:0000256" key="3">
    <source>
        <dbReference type="ARBA" id="ARBA00022989"/>
    </source>
</evidence>
<sequence>MSMLDSHEHVENERGGATAEERSAKVAVVCFPLVILVGAVIAYLSPETFVGFKPLVNPMLMLIMFSMGLTITLPDLGEVARRPLPIIAGVACQFIVMPLSALLISRALGFNEAITFGLILLGSVPGGTASNVIAYLAKGDVALSVAMTSVSTLVSPLATPALMVLLTGRSAELNAVGMTVSLLKVVLVPVLAGLALRWLAGKIIDRILPVLPWFSIAVIGFVMVIVVSGARDKLAVVGLIVVVGVALQNFIGFVFGYVSAKLLKEDEAACRTTSIEVATQNSGLAAAMSAQFYSPEAALPGAIAAMYANVSGAIFAAIMRNRHRAV</sequence>
<dbReference type="InterPro" id="IPR038770">
    <property type="entry name" value="Na+/solute_symporter_sf"/>
</dbReference>
<feature type="transmembrane region" description="Helical" evidence="5">
    <location>
        <begin position="86"/>
        <end position="104"/>
    </location>
</feature>
<reference evidence="6 7" key="3">
    <citation type="journal article" date="2020" name="Int. J. Syst. Evol. Microbiol.">
        <title>Corynebacterium silvaticum sp. nov., a unique group of NTTB corynebacteria in wild boar and roe deer.</title>
        <authorList>
            <person name="Dangel A."/>
            <person name="Berger A."/>
            <person name="Rau J."/>
            <person name="Eisenberg T."/>
            <person name="Kampfer P."/>
            <person name="Margos G."/>
            <person name="Contzen M."/>
            <person name="Busse H.J."/>
            <person name="Konrad R."/>
            <person name="Peters M."/>
            <person name="Sting R."/>
            <person name="Sing A."/>
        </authorList>
    </citation>
    <scope>NUCLEOTIDE SEQUENCE [LARGE SCALE GENOMIC DNA]</scope>
    <source>
        <strain evidence="6 7">PO100/5</strain>
    </source>
</reference>
<feature type="transmembrane region" description="Helical" evidence="5">
    <location>
        <begin position="143"/>
        <end position="166"/>
    </location>
</feature>
<dbReference type="AlphaFoldDB" id="A0A7Y4LGI6"/>
<keyword evidence="4 5" id="KW-0472">Membrane</keyword>
<protein>
    <submittedName>
        <fullName evidence="6">Bile acid:sodium symporter family protein</fullName>
    </submittedName>
</protein>
<dbReference type="GO" id="GO:0016020">
    <property type="term" value="C:membrane"/>
    <property type="evidence" value="ECO:0007669"/>
    <property type="project" value="UniProtKB-SubCell"/>
</dbReference>
<dbReference type="KEGG" id="csil:CBE74_06125"/>
<proteinExistence type="predicted"/>
<feature type="transmembrane region" description="Helical" evidence="5">
    <location>
        <begin position="56"/>
        <end position="74"/>
    </location>
</feature>
<feature type="transmembrane region" description="Helical" evidence="5">
    <location>
        <begin position="178"/>
        <end position="200"/>
    </location>
</feature>
<feature type="transmembrane region" description="Helical" evidence="5">
    <location>
        <begin position="297"/>
        <end position="318"/>
    </location>
</feature>
<name>A0A7Y4LGI6_9CORY</name>
<dbReference type="Pfam" id="PF01758">
    <property type="entry name" value="SBF"/>
    <property type="match status" value="1"/>
</dbReference>
<feature type="transmembrane region" description="Helical" evidence="5">
    <location>
        <begin position="206"/>
        <end position="227"/>
    </location>
</feature>
<reference evidence="6 7" key="1">
    <citation type="journal article" date="2014" name="BMC Vet. Res.">
        <title>First report of Corynebacterium pseudotuberculosis from caseous lymphadenitis lesions in Black Alentejano pig (Sus scrofa domesticus).</title>
        <authorList>
            <person name="Oliveira M."/>
            <person name="Barroco C."/>
            <person name="Mottola C."/>
            <person name="Santos R."/>
            <person name="Lemsaddek A."/>
            <person name="Tavares L."/>
            <person name="Semedo-Lemsaddek T."/>
        </authorList>
    </citation>
    <scope>NUCLEOTIDE SEQUENCE [LARGE SCALE GENOMIC DNA]</scope>
    <source>
        <strain evidence="6 7">PO100/5</strain>
    </source>
</reference>
<dbReference type="Proteomes" id="UP000195652">
    <property type="component" value="Chromosome"/>
</dbReference>
<keyword evidence="2 5" id="KW-0812">Transmembrane</keyword>
<evidence type="ECO:0000256" key="4">
    <source>
        <dbReference type="ARBA" id="ARBA00023136"/>
    </source>
</evidence>
<keyword evidence="3 5" id="KW-1133">Transmembrane helix</keyword>
<dbReference type="InterPro" id="IPR002657">
    <property type="entry name" value="BilAc:Na_symport/Acr3"/>
</dbReference>
<dbReference type="EMBL" id="CP021417">
    <property type="protein sequence ID" value="ARU46130.1"/>
    <property type="molecule type" value="Genomic_DNA"/>
</dbReference>
<dbReference type="PANTHER" id="PTHR10361:SF28">
    <property type="entry name" value="P3 PROTEIN-RELATED"/>
    <property type="match status" value="1"/>
</dbReference>
<evidence type="ECO:0000313" key="7">
    <source>
        <dbReference type="Proteomes" id="UP000195652"/>
    </source>
</evidence>
<dbReference type="OrthoDB" id="9806785at2"/>
<feature type="transmembrane region" description="Helical" evidence="5">
    <location>
        <begin position="116"/>
        <end position="137"/>
    </location>
</feature>
<evidence type="ECO:0000256" key="5">
    <source>
        <dbReference type="SAM" id="Phobius"/>
    </source>
</evidence>
<dbReference type="PANTHER" id="PTHR10361">
    <property type="entry name" value="SODIUM-BILE ACID COTRANSPORTER"/>
    <property type="match status" value="1"/>
</dbReference>
<dbReference type="GeneID" id="75007827"/>
<comment type="subcellular location">
    <subcellularLocation>
        <location evidence="1">Membrane</location>
        <topology evidence="1">Multi-pass membrane protein</topology>
    </subcellularLocation>
</comment>
<reference evidence="6 7" key="4">
    <citation type="journal article" date="2020" name="PLoS ONE">
        <title>Taxonomic classification of strain PO100/5 shows a broader geographic distribution and genetic markers of the recently described Corynebacterium silvaticum.</title>
        <authorList>
            <person name="Viana M.V.C."/>
            <person name="Profeta R."/>
            <person name="da Silva A.L."/>
            <person name="Hurtado R."/>
            <person name="Cerqueira J.C."/>
            <person name="Ribeiro B.F.S."/>
            <person name="Almeida M.O."/>
            <person name="Morais-Rodrigues F."/>
            <person name="Soares S.C."/>
            <person name="Oliveira M."/>
            <person name="Tavares L."/>
            <person name="Figueiredo H."/>
            <person name="Wattam A.R."/>
            <person name="Barh D."/>
            <person name="Ghosh P."/>
            <person name="Silva A."/>
            <person name="Azevedo V."/>
        </authorList>
    </citation>
    <scope>NUCLEOTIDE SEQUENCE [LARGE SCALE GENOMIC DNA]</scope>
    <source>
        <strain evidence="6 7">PO100/5</strain>
    </source>
</reference>
<evidence type="ECO:0000313" key="6">
    <source>
        <dbReference type="EMBL" id="ARU46130.1"/>
    </source>
</evidence>
<accession>A0A7Y4LGI6</accession>
<feature type="transmembrane region" description="Helical" evidence="5">
    <location>
        <begin position="26"/>
        <end position="44"/>
    </location>
</feature>
<feature type="transmembrane region" description="Helical" evidence="5">
    <location>
        <begin position="234"/>
        <end position="258"/>
    </location>
</feature>
<evidence type="ECO:0000256" key="2">
    <source>
        <dbReference type="ARBA" id="ARBA00022692"/>
    </source>
</evidence>
<evidence type="ECO:0000256" key="1">
    <source>
        <dbReference type="ARBA" id="ARBA00004141"/>
    </source>
</evidence>
<reference evidence="6 7" key="2">
    <citation type="journal article" date="2020" name="Antonie Van Leeuwenhoek">
        <title>Phylogenomic characterisation of a novel corynebacterial species pathogenic to animals.</title>
        <authorList>
            <person name="Moller J."/>
            <person name="Musella L."/>
            <person name="Melnikov V."/>
            <person name="Geissdorfer W."/>
            <person name="Burkovski A."/>
            <person name="Sangal V."/>
        </authorList>
    </citation>
    <scope>NUCLEOTIDE SEQUENCE [LARGE SCALE GENOMIC DNA]</scope>
    <source>
        <strain evidence="6 7">PO100/5</strain>
    </source>
</reference>
<organism evidence="6 7">
    <name type="scientific">Corynebacterium silvaticum</name>
    <dbReference type="NCBI Taxonomy" id="2320431"/>
    <lineage>
        <taxon>Bacteria</taxon>
        <taxon>Bacillati</taxon>
        <taxon>Actinomycetota</taxon>
        <taxon>Actinomycetes</taxon>
        <taxon>Mycobacteriales</taxon>
        <taxon>Corynebacteriaceae</taxon>
        <taxon>Corynebacterium</taxon>
    </lineage>
</organism>
<dbReference type="InterPro" id="IPR004710">
    <property type="entry name" value="Bilac:Na_transpt"/>
</dbReference>
<keyword evidence="7" id="KW-1185">Reference proteome</keyword>